<dbReference type="Proteomes" id="UP000580250">
    <property type="component" value="Unassembled WGS sequence"/>
</dbReference>
<dbReference type="AlphaFoldDB" id="A0A6V7WNZ0"/>
<keyword evidence="1" id="KW-0732">Signal</keyword>
<name>A0A6V7WNZ0_MELEN</name>
<evidence type="ECO:0000313" key="2">
    <source>
        <dbReference type="EMBL" id="CAD2188692.1"/>
    </source>
</evidence>
<organism evidence="2 3">
    <name type="scientific">Meloidogyne enterolobii</name>
    <name type="common">Root-knot nematode worm</name>
    <name type="synonym">Meloidogyne mayaguensis</name>
    <dbReference type="NCBI Taxonomy" id="390850"/>
    <lineage>
        <taxon>Eukaryota</taxon>
        <taxon>Metazoa</taxon>
        <taxon>Ecdysozoa</taxon>
        <taxon>Nematoda</taxon>
        <taxon>Chromadorea</taxon>
        <taxon>Rhabditida</taxon>
        <taxon>Tylenchina</taxon>
        <taxon>Tylenchomorpha</taxon>
        <taxon>Tylenchoidea</taxon>
        <taxon>Meloidogynidae</taxon>
        <taxon>Meloidogyninae</taxon>
        <taxon>Meloidogyne</taxon>
    </lineage>
</organism>
<sequence length="53" mass="6361">MLWRCFLIKFYAWEWLSRSSALKAIVESAIMNWALPDSLSLFLKTPTFFTEHY</sequence>
<feature type="chain" id="PRO_5027817073" evidence="1">
    <location>
        <begin position="22"/>
        <end position="53"/>
    </location>
</feature>
<accession>A0A6V7WNZ0</accession>
<evidence type="ECO:0000313" key="3">
    <source>
        <dbReference type="Proteomes" id="UP000580250"/>
    </source>
</evidence>
<gene>
    <name evidence="2" type="ORF">MENT_LOCUS41359</name>
</gene>
<reference evidence="2 3" key="1">
    <citation type="submission" date="2020-08" db="EMBL/GenBank/DDBJ databases">
        <authorList>
            <person name="Koutsovoulos G."/>
            <person name="Danchin GJ E."/>
        </authorList>
    </citation>
    <scope>NUCLEOTIDE SEQUENCE [LARGE SCALE GENOMIC DNA]</scope>
</reference>
<protein>
    <submittedName>
        <fullName evidence="2">Uncharacterized protein</fullName>
    </submittedName>
</protein>
<evidence type="ECO:0000256" key="1">
    <source>
        <dbReference type="SAM" id="SignalP"/>
    </source>
</evidence>
<dbReference type="EMBL" id="CAJEWN010000708">
    <property type="protein sequence ID" value="CAD2188692.1"/>
    <property type="molecule type" value="Genomic_DNA"/>
</dbReference>
<proteinExistence type="predicted"/>
<feature type="signal peptide" evidence="1">
    <location>
        <begin position="1"/>
        <end position="21"/>
    </location>
</feature>
<comment type="caution">
    <text evidence="2">The sequence shown here is derived from an EMBL/GenBank/DDBJ whole genome shotgun (WGS) entry which is preliminary data.</text>
</comment>